<accession>A0A377FX18</accession>
<sequence>MSKWGNRFKKWFFSELDASVYFHTVPFVPRQTVHGTLRVMNPTSKVIRLHELTLNFLTTFKDITLEGNEFNREADLQEVPIALSAILEPGAEEHIPFTFDLTMYAPSTAGAPYSVEATVWDKDGKRIWFDVIENVEVEPLPELKRLLEATEHAGLELMFVRNVIDPLGEERPYPFVEKYGFKPVSDWADEFEVVKSFWRIDEDGVDVYYWLDNIEKQRTLDSIANDVVLRHRSLTWDQLEREQDRLGLGIQETLRSHRSS</sequence>
<dbReference type="RefSeq" id="WP_029333749.1">
    <property type="nucleotide sequence ID" value="NZ_UGGP01000001.1"/>
</dbReference>
<proteinExistence type="predicted"/>
<evidence type="ECO:0000313" key="1">
    <source>
        <dbReference type="EMBL" id="STO09298.1"/>
    </source>
</evidence>
<dbReference type="Pfam" id="PF07070">
    <property type="entry name" value="Spo0M"/>
    <property type="match status" value="1"/>
</dbReference>
<dbReference type="Proteomes" id="UP000254060">
    <property type="component" value="Unassembled WGS sequence"/>
</dbReference>
<protein>
    <submittedName>
        <fullName evidence="1">Stage 0 sporulation protein M</fullName>
    </submittedName>
</protein>
<dbReference type="OrthoDB" id="2351239at2"/>
<name>A0A377FX18_9BACL</name>
<dbReference type="EMBL" id="UGGP01000001">
    <property type="protein sequence ID" value="STO09298.1"/>
    <property type="molecule type" value="Genomic_DNA"/>
</dbReference>
<reference evidence="1 2" key="1">
    <citation type="submission" date="2018-06" db="EMBL/GenBank/DDBJ databases">
        <authorList>
            <consortium name="Pathogen Informatics"/>
            <person name="Doyle S."/>
        </authorList>
    </citation>
    <scope>NUCLEOTIDE SEQUENCE [LARGE SCALE GENOMIC DNA]</scope>
    <source>
        <strain evidence="1 2">NCTC13163</strain>
    </source>
</reference>
<dbReference type="AlphaFoldDB" id="A0A377FX18"/>
<dbReference type="InterPro" id="IPR009776">
    <property type="entry name" value="Spore_0_M"/>
</dbReference>
<organism evidence="1 2">
    <name type="scientific">Exiguobacterium aurantiacum</name>
    <dbReference type="NCBI Taxonomy" id="33987"/>
    <lineage>
        <taxon>Bacteria</taxon>
        <taxon>Bacillati</taxon>
        <taxon>Bacillota</taxon>
        <taxon>Bacilli</taxon>
        <taxon>Bacillales</taxon>
        <taxon>Bacillales Family XII. Incertae Sedis</taxon>
        <taxon>Exiguobacterium</taxon>
    </lineage>
</organism>
<gene>
    <name evidence="1" type="primary">spo0M_2</name>
    <name evidence="1" type="ORF">NCTC13163_02717</name>
</gene>
<evidence type="ECO:0000313" key="2">
    <source>
        <dbReference type="Proteomes" id="UP000254060"/>
    </source>
</evidence>